<comment type="caution">
    <text evidence="1">The sequence shown here is derived from an EMBL/GenBank/DDBJ whole genome shotgun (WGS) entry which is preliminary data.</text>
</comment>
<protein>
    <submittedName>
        <fullName evidence="1">Uncharacterized protein</fullName>
    </submittedName>
</protein>
<dbReference type="Proteomes" id="UP000320011">
    <property type="component" value="Unassembled WGS sequence"/>
</dbReference>
<dbReference type="AlphaFoldDB" id="A0A558A1R8"/>
<name>A0A558A1R8_9PSEU</name>
<gene>
    <name evidence="1" type="ORF">FNH05_35665</name>
</gene>
<reference evidence="1 2" key="1">
    <citation type="submission" date="2019-07" db="EMBL/GenBank/DDBJ databases">
        <authorList>
            <person name="Duangmal K."/>
            <person name="Teo W.F.A."/>
        </authorList>
    </citation>
    <scope>NUCLEOTIDE SEQUENCE [LARGE SCALE GENOMIC DNA]</scope>
    <source>
        <strain evidence="1 2">TBRC 6029</strain>
    </source>
</reference>
<proteinExistence type="predicted"/>
<reference evidence="1 2" key="2">
    <citation type="submission" date="2019-08" db="EMBL/GenBank/DDBJ databases">
        <title>Amycolatopsis acidicola sp. nov., isolated from peat swamp forest soil.</title>
        <authorList>
            <person name="Srisuk N."/>
        </authorList>
    </citation>
    <scope>NUCLEOTIDE SEQUENCE [LARGE SCALE GENOMIC DNA]</scope>
    <source>
        <strain evidence="1 2">TBRC 6029</strain>
    </source>
</reference>
<evidence type="ECO:0000313" key="1">
    <source>
        <dbReference type="EMBL" id="TVT18196.1"/>
    </source>
</evidence>
<feature type="non-terminal residue" evidence="1">
    <location>
        <position position="90"/>
    </location>
</feature>
<sequence>MRLVRLAPQPSRVADDIRAALTSLGRGETVSGGVALIGARPLPSGRPVDAAVVLPRGVLLVLGIDLPGPALRLEAPLDAPWKADGWPVPT</sequence>
<evidence type="ECO:0000313" key="2">
    <source>
        <dbReference type="Proteomes" id="UP000320011"/>
    </source>
</evidence>
<dbReference type="EMBL" id="VJWX01000695">
    <property type="protein sequence ID" value="TVT18196.1"/>
    <property type="molecule type" value="Genomic_DNA"/>
</dbReference>
<accession>A0A558A1R8</accession>
<keyword evidence="2" id="KW-1185">Reference proteome</keyword>
<organism evidence="1 2">
    <name type="scientific">Amycolatopsis rhizosphaerae</name>
    <dbReference type="NCBI Taxonomy" id="2053003"/>
    <lineage>
        <taxon>Bacteria</taxon>
        <taxon>Bacillati</taxon>
        <taxon>Actinomycetota</taxon>
        <taxon>Actinomycetes</taxon>
        <taxon>Pseudonocardiales</taxon>
        <taxon>Pseudonocardiaceae</taxon>
        <taxon>Amycolatopsis</taxon>
    </lineage>
</organism>